<evidence type="ECO:0000256" key="8">
    <source>
        <dbReference type="ARBA" id="ARBA00023170"/>
    </source>
</evidence>
<keyword evidence="7" id="KW-1015">Disulfide bond</keyword>
<dbReference type="Gene3D" id="1.20.1070.10">
    <property type="entry name" value="Rhodopsin 7-helix transmembrane proteins"/>
    <property type="match status" value="1"/>
</dbReference>
<keyword evidence="3 10" id="KW-0812">Transmembrane</keyword>
<dbReference type="CDD" id="cd00637">
    <property type="entry name" value="7tm_classA_rhodopsin-like"/>
    <property type="match status" value="1"/>
</dbReference>
<feature type="domain" description="G-protein coupled receptors family 1 profile" evidence="11">
    <location>
        <begin position="286"/>
        <end position="362"/>
    </location>
</feature>
<dbReference type="GO" id="GO:0005886">
    <property type="term" value="C:plasma membrane"/>
    <property type="evidence" value="ECO:0007669"/>
    <property type="project" value="UniProtKB-SubCell"/>
</dbReference>
<dbReference type="InterPro" id="IPR000276">
    <property type="entry name" value="GPCR_Rhodpsn"/>
</dbReference>
<evidence type="ECO:0000256" key="3">
    <source>
        <dbReference type="ARBA" id="ARBA00022692"/>
    </source>
</evidence>
<keyword evidence="9" id="KW-0807">Transducer</keyword>
<evidence type="ECO:0000313" key="12">
    <source>
        <dbReference type="EMBL" id="CEK79227.1"/>
    </source>
</evidence>
<evidence type="ECO:0000256" key="5">
    <source>
        <dbReference type="ARBA" id="ARBA00023040"/>
    </source>
</evidence>
<evidence type="ECO:0000256" key="2">
    <source>
        <dbReference type="ARBA" id="ARBA00022475"/>
    </source>
</evidence>
<evidence type="ECO:0000256" key="10">
    <source>
        <dbReference type="SAM" id="Phobius"/>
    </source>
</evidence>
<dbReference type="PANTHER" id="PTHR24248:SF125">
    <property type="entry name" value="DOPAMINE D2-LIKE RECEPTOR"/>
    <property type="match status" value="1"/>
</dbReference>
<feature type="transmembrane region" description="Helical" evidence="10">
    <location>
        <begin position="305"/>
        <end position="324"/>
    </location>
</feature>
<evidence type="ECO:0000256" key="7">
    <source>
        <dbReference type="ARBA" id="ARBA00023157"/>
    </source>
</evidence>
<keyword evidence="8" id="KW-0675">Receptor</keyword>
<organism evidence="12">
    <name type="scientific">Arion vulgaris</name>
    <dbReference type="NCBI Taxonomy" id="1028688"/>
    <lineage>
        <taxon>Eukaryota</taxon>
        <taxon>Metazoa</taxon>
        <taxon>Spiralia</taxon>
        <taxon>Lophotrochozoa</taxon>
        <taxon>Mollusca</taxon>
        <taxon>Gastropoda</taxon>
        <taxon>Heterobranchia</taxon>
        <taxon>Euthyneura</taxon>
        <taxon>Panpulmonata</taxon>
        <taxon>Eupulmonata</taxon>
        <taxon>Stylommatophora</taxon>
        <taxon>Helicina</taxon>
        <taxon>Arionoidea</taxon>
        <taxon>Arionidae</taxon>
        <taxon>Arion</taxon>
    </lineage>
</organism>
<evidence type="ECO:0000259" key="11">
    <source>
        <dbReference type="PROSITE" id="PS50262"/>
    </source>
</evidence>
<evidence type="ECO:0000256" key="1">
    <source>
        <dbReference type="ARBA" id="ARBA00004651"/>
    </source>
</evidence>
<dbReference type="PRINTS" id="PR00237">
    <property type="entry name" value="GPCRRHODOPSN"/>
</dbReference>
<accession>A0A0B7AF13</accession>
<keyword evidence="5" id="KW-0297">G-protein coupled receptor</keyword>
<dbReference type="PROSITE" id="PS50262">
    <property type="entry name" value="G_PROTEIN_RECEP_F1_2"/>
    <property type="match status" value="1"/>
</dbReference>
<reference evidence="12" key="1">
    <citation type="submission" date="2014-12" db="EMBL/GenBank/DDBJ databases">
        <title>Insight into the proteome of Arion vulgaris.</title>
        <authorList>
            <person name="Aradska J."/>
            <person name="Bulat T."/>
            <person name="Smidak R."/>
            <person name="Sarate P."/>
            <person name="Gangsoo J."/>
            <person name="Sialana F."/>
            <person name="Bilban M."/>
            <person name="Lubec G."/>
        </authorList>
    </citation>
    <scope>NUCLEOTIDE SEQUENCE</scope>
    <source>
        <tissue evidence="12">Skin</tissue>
    </source>
</reference>
<protein>
    <recommendedName>
        <fullName evidence="11">G-protein coupled receptors family 1 profile domain-containing protein</fullName>
    </recommendedName>
</protein>
<feature type="non-terminal residue" evidence="12">
    <location>
        <position position="1"/>
    </location>
</feature>
<proteinExistence type="predicted"/>
<comment type="subcellular location">
    <subcellularLocation>
        <location evidence="1">Cell membrane</location>
        <topology evidence="1">Multi-pass membrane protein</topology>
    </subcellularLocation>
</comment>
<dbReference type="EMBL" id="HACG01032362">
    <property type="protein sequence ID" value="CEK79227.1"/>
    <property type="molecule type" value="Transcribed_RNA"/>
</dbReference>
<gene>
    <name evidence="12" type="primary">ORF114316</name>
</gene>
<keyword evidence="6 10" id="KW-0472">Membrane</keyword>
<evidence type="ECO:0000256" key="9">
    <source>
        <dbReference type="ARBA" id="ARBA00023224"/>
    </source>
</evidence>
<dbReference type="GO" id="GO:0004930">
    <property type="term" value="F:G protein-coupled receptor activity"/>
    <property type="evidence" value="ECO:0007669"/>
    <property type="project" value="UniProtKB-KW"/>
</dbReference>
<dbReference type="SUPFAM" id="SSF81321">
    <property type="entry name" value="Family A G protein-coupled receptor-like"/>
    <property type="match status" value="1"/>
</dbReference>
<name>A0A0B7AF13_9EUPU</name>
<evidence type="ECO:0000256" key="4">
    <source>
        <dbReference type="ARBA" id="ARBA00022989"/>
    </source>
</evidence>
<keyword evidence="2" id="KW-1003">Cell membrane</keyword>
<dbReference type="AlphaFoldDB" id="A0A0B7AF13"/>
<keyword evidence="4 10" id="KW-1133">Transmembrane helix</keyword>
<dbReference type="InterPro" id="IPR017452">
    <property type="entry name" value="GPCR_Rhodpsn_7TM"/>
</dbReference>
<dbReference type="PANTHER" id="PTHR24248">
    <property type="entry name" value="ADRENERGIC RECEPTOR-RELATED G-PROTEIN COUPLED RECEPTOR"/>
    <property type="match status" value="1"/>
</dbReference>
<sequence length="383" mass="42648">ETTRLSTEMNQKLLVKEGMKQTKKSKIPKIKVQSEIVKECNLSQISCNVQPDITHLSRHPISTNSLLNRRIKSADNLINLECFHELRVPNGRGRSHRLRDIVSSDNSKIGISQPSRGDKTVAIGTLTAGNINMDLVTDANDSTLVQDRTLTLTKTSFNGRKRLCVLPLRGMSTKTASQVRVDQTGSNLQNTTALSNTSLNMNNVCDGNNFDLRLDLTQGQCQTVRLTSRSTPWNLNSPDLDSEVKLRTRMPDIVNSTAQPDDVTKTSDSNTKSKVTRKEIISAAELLKEQHKKGSLRPLRTSRTLFIISLVFVISFLPFFVIALSRSSIGTSFMSMTEIRLGVLSVFIRSSLISNAVNPIAYGILSTHFRRECAGIIRYICRK</sequence>
<evidence type="ECO:0000256" key="6">
    <source>
        <dbReference type="ARBA" id="ARBA00023136"/>
    </source>
</evidence>